<dbReference type="InterPro" id="IPR016187">
    <property type="entry name" value="CTDL_fold"/>
</dbReference>
<keyword evidence="2" id="KW-0732">Signal</keyword>
<proteinExistence type="inferred from homology"/>
<evidence type="ECO:0000259" key="3">
    <source>
        <dbReference type="PROSITE" id="PS50041"/>
    </source>
</evidence>
<dbReference type="PANTHER" id="PTHR22576:SF37">
    <property type="entry name" value="MUCOSA-ASSOCIATED LYMPHOID TISSUE LYMPHOMA TRANSLOCATION PROTEIN 1"/>
    <property type="match status" value="1"/>
</dbReference>
<dbReference type="InterPro" id="IPR011600">
    <property type="entry name" value="Pept_C14_caspase"/>
</dbReference>
<feature type="chain" id="PRO_5011610883" evidence="2">
    <location>
        <begin position="24"/>
        <end position="596"/>
    </location>
</feature>
<dbReference type="AlphaFoldDB" id="A0A1H7DTE9"/>
<dbReference type="InterPro" id="IPR001309">
    <property type="entry name" value="Pept_C14_p20"/>
</dbReference>
<dbReference type="GO" id="GO:0006508">
    <property type="term" value="P:proteolysis"/>
    <property type="evidence" value="ECO:0007669"/>
    <property type="project" value="InterPro"/>
</dbReference>
<organism evidence="5 6">
    <name type="scientific">Cribrihabitans marinus</name>
    <dbReference type="NCBI Taxonomy" id="1227549"/>
    <lineage>
        <taxon>Bacteria</taxon>
        <taxon>Pseudomonadati</taxon>
        <taxon>Pseudomonadota</taxon>
        <taxon>Alphaproteobacteria</taxon>
        <taxon>Rhodobacterales</taxon>
        <taxon>Paracoccaceae</taxon>
        <taxon>Cribrihabitans</taxon>
    </lineage>
</organism>
<dbReference type="InterPro" id="IPR052039">
    <property type="entry name" value="Caspase-related_regulators"/>
</dbReference>
<keyword evidence="6" id="KW-1185">Reference proteome</keyword>
<sequence length="596" mass="65886">MFRTGRRMLGAMFLLLVCAGAVGAETRKAFLVGNGAYIHAGNLKNPSADVRLIGQVLEGLDFEVDLHEDLTRAEIGQKLSQFLDTSAEADVTFVYLAGHGMQYEGRNYFLGTDAKLATEFDILSETTPIDSVIRAVQTRSRALLVFIDACRDNPLANAFYTNNFSESRALQTRGLVPLTTPAQGAMVVFSASPGQVAYDGTGSNSPFAASLARHLDTPNSEILSVMKRVIGDVKLETEDKQTPIINNDLATEVYLKIGEGEAGQSLAFQREQALFDAASDMNSRRAWSVFLERFPDSQFADLARQERDTLARSENIVVANLATAQNERGAETETLGLTLPDVRLIQTKLGTLGYEAGLADGVMGEATRKAIADFQQANQLPSTGVMTEFTARAMGIELSGMEVSAVPIYSSLDARNWSPSALAQVESDPRLIRAAEVLKDWEILYGWYDDHLYIGVLGWRMKWPDAQALAERAGGYLAVLGTEEENRFAYELVSRDDRFWTVSNAGQGRHSYGPTFGLYQKEEGREPDGGWSWVNGQPVSFTNWAYGNPNNGVDYDSEYATFYRWTRDVELEKFTGDEWNDVDLPRTGRAFIMEIE</sequence>
<dbReference type="PROSITE" id="PS50041">
    <property type="entry name" value="C_TYPE_LECTIN_2"/>
    <property type="match status" value="1"/>
</dbReference>
<dbReference type="SUPFAM" id="SSF47090">
    <property type="entry name" value="PGBD-like"/>
    <property type="match status" value="1"/>
</dbReference>
<dbReference type="InterPro" id="IPR029030">
    <property type="entry name" value="Caspase-like_dom_sf"/>
</dbReference>
<evidence type="ECO:0000313" key="6">
    <source>
        <dbReference type="Proteomes" id="UP000199379"/>
    </source>
</evidence>
<dbReference type="InterPro" id="IPR001304">
    <property type="entry name" value="C-type_lectin-like"/>
</dbReference>
<feature type="signal peptide" evidence="2">
    <location>
        <begin position="1"/>
        <end position="23"/>
    </location>
</feature>
<dbReference type="SMART" id="SM00115">
    <property type="entry name" value="CASc"/>
    <property type="match status" value="1"/>
</dbReference>
<evidence type="ECO:0000256" key="2">
    <source>
        <dbReference type="SAM" id="SignalP"/>
    </source>
</evidence>
<feature type="domain" description="Caspase family p20" evidence="4">
    <location>
        <begin position="25"/>
        <end position="154"/>
    </location>
</feature>
<evidence type="ECO:0000259" key="4">
    <source>
        <dbReference type="PROSITE" id="PS50208"/>
    </source>
</evidence>
<gene>
    <name evidence="5" type="ORF">SAMN05444007_11310</name>
</gene>
<dbReference type="SUPFAM" id="SSF56436">
    <property type="entry name" value="C-type lectin-like"/>
    <property type="match status" value="1"/>
</dbReference>
<dbReference type="OrthoDB" id="321999at2"/>
<dbReference type="Pfam" id="PF01471">
    <property type="entry name" value="PG_binding_1"/>
    <property type="match status" value="1"/>
</dbReference>
<evidence type="ECO:0000313" key="5">
    <source>
        <dbReference type="EMBL" id="SEK04137.1"/>
    </source>
</evidence>
<dbReference type="SMART" id="SM00034">
    <property type="entry name" value="CLECT"/>
    <property type="match status" value="1"/>
</dbReference>
<feature type="domain" description="C-type lectin" evidence="3">
    <location>
        <begin position="448"/>
        <end position="581"/>
    </location>
</feature>
<dbReference type="PANTHER" id="PTHR22576">
    <property type="entry name" value="MUCOSA ASSOCIATED LYMPHOID TISSUE LYMPHOMA TRANSLOCATION PROTEIN 1/PARACASPASE"/>
    <property type="match status" value="1"/>
</dbReference>
<dbReference type="RefSeq" id="WP_092370601.1">
    <property type="nucleotide sequence ID" value="NZ_BMGV01000012.1"/>
</dbReference>
<dbReference type="InterPro" id="IPR002477">
    <property type="entry name" value="Peptidoglycan-bd-like"/>
</dbReference>
<evidence type="ECO:0000256" key="1">
    <source>
        <dbReference type="ARBA" id="ARBA00010134"/>
    </source>
</evidence>
<dbReference type="Gene3D" id="1.10.101.10">
    <property type="entry name" value="PGBD-like superfamily/PGBD"/>
    <property type="match status" value="1"/>
</dbReference>
<dbReference type="InterPro" id="IPR036365">
    <property type="entry name" value="PGBD-like_sf"/>
</dbReference>
<dbReference type="InterPro" id="IPR036366">
    <property type="entry name" value="PGBDSf"/>
</dbReference>
<dbReference type="Gene3D" id="3.40.50.1460">
    <property type="match status" value="1"/>
</dbReference>
<accession>A0A1H7DTE9</accession>
<dbReference type="SUPFAM" id="SSF52129">
    <property type="entry name" value="Caspase-like"/>
    <property type="match status" value="1"/>
</dbReference>
<comment type="similarity">
    <text evidence="1">Belongs to the peptidase C14A family.</text>
</comment>
<dbReference type="Gene3D" id="3.10.100.10">
    <property type="entry name" value="Mannose-Binding Protein A, subunit A"/>
    <property type="match status" value="1"/>
</dbReference>
<dbReference type="InterPro" id="IPR015917">
    <property type="entry name" value="Pept_C14A"/>
</dbReference>
<reference evidence="5 6" key="1">
    <citation type="submission" date="2016-10" db="EMBL/GenBank/DDBJ databases">
        <authorList>
            <person name="de Groot N.N."/>
        </authorList>
    </citation>
    <scope>NUCLEOTIDE SEQUENCE [LARGE SCALE GENOMIC DNA]</scope>
    <source>
        <strain evidence="5 6">DSM 29340</strain>
    </source>
</reference>
<dbReference type="Proteomes" id="UP000199379">
    <property type="component" value="Unassembled WGS sequence"/>
</dbReference>
<dbReference type="GO" id="GO:0004197">
    <property type="term" value="F:cysteine-type endopeptidase activity"/>
    <property type="evidence" value="ECO:0007669"/>
    <property type="project" value="InterPro"/>
</dbReference>
<dbReference type="InterPro" id="IPR016186">
    <property type="entry name" value="C-type_lectin-like/link_sf"/>
</dbReference>
<dbReference type="PROSITE" id="PS50208">
    <property type="entry name" value="CASPASE_P20"/>
    <property type="match status" value="1"/>
</dbReference>
<dbReference type="STRING" id="1227549.SAMN05444007_11310"/>
<dbReference type="EMBL" id="FNYD01000013">
    <property type="protein sequence ID" value="SEK04137.1"/>
    <property type="molecule type" value="Genomic_DNA"/>
</dbReference>
<name>A0A1H7DTE9_9RHOB</name>
<protein>
    <submittedName>
        <fullName evidence="5">Uncharacterized protein, contains caspase domain</fullName>
    </submittedName>
</protein>
<dbReference type="Pfam" id="PF00656">
    <property type="entry name" value="Peptidase_C14"/>
    <property type="match status" value="1"/>
</dbReference>